<dbReference type="GO" id="GO:0042910">
    <property type="term" value="F:xenobiotic transmembrane transporter activity"/>
    <property type="evidence" value="ECO:0007669"/>
    <property type="project" value="TreeGrafter"/>
</dbReference>
<evidence type="ECO:0008006" key="4">
    <source>
        <dbReference type="Google" id="ProtNLM"/>
    </source>
</evidence>
<gene>
    <name evidence="2" type="ORF">BWR18_18605</name>
</gene>
<dbReference type="GO" id="GO:0005886">
    <property type="term" value="C:plasma membrane"/>
    <property type="evidence" value="ECO:0007669"/>
    <property type="project" value="TreeGrafter"/>
</dbReference>
<dbReference type="EMBL" id="CP019312">
    <property type="protein sequence ID" value="APX13464.1"/>
    <property type="molecule type" value="Genomic_DNA"/>
</dbReference>
<evidence type="ECO:0000313" key="2">
    <source>
        <dbReference type="EMBL" id="APX13464.1"/>
    </source>
</evidence>
<dbReference type="Gene3D" id="3.30.70.1430">
    <property type="entry name" value="Multidrug efflux transporter AcrB pore domain"/>
    <property type="match status" value="2"/>
</dbReference>
<keyword evidence="1" id="KW-0812">Transmembrane</keyword>
<name>A0A1P8MZH4_9RHOB</name>
<dbReference type="InterPro" id="IPR027463">
    <property type="entry name" value="AcrB_DN_DC_subdom"/>
</dbReference>
<dbReference type="PANTHER" id="PTHR32063">
    <property type="match status" value="1"/>
</dbReference>
<dbReference type="Pfam" id="PF00873">
    <property type="entry name" value="ACR_tran"/>
    <property type="match status" value="1"/>
</dbReference>
<dbReference type="SUPFAM" id="SSF82866">
    <property type="entry name" value="Multidrug efflux transporter AcrB transmembrane domain"/>
    <property type="match status" value="2"/>
</dbReference>
<feature type="transmembrane region" description="Helical" evidence="1">
    <location>
        <begin position="859"/>
        <end position="878"/>
    </location>
</feature>
<dbReference type="STRING" id="299262.BWR18_18605"/>
<accession>A0A1P8MZH4</accession>
<feature type="transmembrane region" description="Helical" evidence="1">
    <location>
        <begin position="955"/>
        <end position="974"/>
    </location>
</feature>
<dbReference type="Gene3D" id="3.30.70.1440">
    <property type="entry name" value="Multidrug efflux transporter AcrB pore domain"/>
    <property type="match status" value="1"/>
</dbReference>
<dbReference type="SUPFAM" id="SSF82714">
    <property type="entry name" value="Multidrug efflux transporter AcrB TolC docking domain, DN and DC subdomains"/>
    <property type="match status" value="2"/>
</dbReference>
<dbReference type="Gene3D" id="3.30.2090.10">
    <property type="entry name" value="Multidrug efflux transporter AcrB TolC docking domain, DN and DC subdomains"/>
    <property type="match status" value="2"/>
</dbReference>
<feature type="transmembrane region" description="Helical" evidence="1">
    <location>
        <begin position="451"/>
        <end position="474"/>
    </location>
</feature>
<feature type="transmembrane region" description="Helical" evidence="1">
    <location>
        <begin position="6"/>
        <end position="27"/>
    </location>
</feature>
<dbReference type="RefSeq" id="WP_076629897.1">
    <property type="nucleotide sequence ID" value="NZ_CP019312.1"/>
</dbReference>
<feature type="transmembrane region" description="Helical" evidence="1">
    <location>
        <begin position="885"/>
        <end position="907"/>
    </location>
</feature>
<protein>
    <recommendedName>
        <fullName evidence="4">Acriflavin resistance protein</fullName>
    </recommendedName>
</protein>
<dbReference type="OrthoDB" id="174266at2"/>
<dbReference type="KEGG" id="tom:BWR18_18605"/>
<dbReference type="SUPFAM" id="SSF82693">
    <property type="entry name" value="Multidrug efflux transporter AcrB pore domain, PN1, PN2, PC1 and PC2 subdomains"/>
    <property type="match status" value="1"/>
</dbReference>
<evidence type="ECO:0000313" key="3">
    <source>
        <dbReference type="Proteomes" id="UP000186336"/>
    </source>
</evidence>
<feature type="transmembrane region" description="Helical" evidence="1">
    <location>
        <begin position="986"/>
        <end position="1013"/>
    </location>
</feature>
<keyword evidence="1" id="KW-0472">Membrane</keyword>
<dbReference type="AlphaFoldDB" id="A0A1P8MZH4"/>
<evidence type="ECO:0000256" key="1">
    <source>
        <dbReference type="SAM" id="Phobius"/>
    </source>
</evidence>
<keyword evidence="3" id="KW-1185">Reference proteome</keyword>
<feature type="transmembrane region" description="Helical" evidence="1">
    <location>
        <begin position="327"/>
        <end position="347"/>
    </location>
</feature>
<dbReference type="InterPro" id="IPR001036">
    <property type="entry name" value="Acrflvin-R"/>
</dbReference>
<dbReference type="Gene3D" id="1.20.1640.10">
    <property type="entry name" value="Multidrug efflux transporter AcrB transmembrane domain"/>
    <property type="match status" value="2"/>
</dbReference>
<dbReference type="Gene3D" id="3.30.70.1320">
    <property type="entry name" value="Multidrug efflux transporter AcrB pore domain like"/>
    <property type="match status" value="1"/>
</dbReference>
<reference evidence="2 3" key="1">
    <citation type="submission" date="2017-01" db="EMBL/GenBank/DDBJ databases">
        <title>Complete genome of Tateyamaria omphalii DOK1-4 isolated from seawater in Dokdo.</title>
        <authorList>
            <person name="Kim J.H."/>
            <person name="Chi W.-J."/>
        </authorList>
    </citation>
    <scope>NUCLEOTIDE SEQUENCE [LARGE SCALE GENOMIC DNA]</scope>
    <source>
        <strain evidence="2 3">DOK1-4</strain>
    </source>
</reference>
<organism evidence="2 3">
    <name type="scientific">Tateyamaria omphalii</name>
    <dbReference type="NCBI Taxonomy" id="299262"/>
    <lineage>
        <taxon>Bacteria</taxon>
        <taxon>Pseudomonadati</taxon>
        <taxon>Pseudomonadota</taxon>
        <taxon>Alphaproteobacteria</taxon>
        <taxon>Rhodobacterales</taxon>
        <taxon>Roseobacteraceae</taxon>
        <taxon>Tateyamaria</taxon>
    </lineage>
</organism>
<feature type="transmembrane region" description="Helical" evidence="1">
    <location>
        <begin position="913"/>
        <end position="935"/>
    </location>
</feature>
<feature type="transmembrane region" description="Helical" evidence="1">
    <location>
        <begin position="423"/>
        <end position="444"/>
    </location>
</feature>
<dbReference type="PANTHER" id="PTHR32063:SF33">
    <property type="entry name" value="RND SUPERFAMILY EFFLUX PUMP PERMEASE COMPONENT"/>
    <property type="match status" value="1"/>
</dbReference>
<proteinExistence type="predicted"/>
<sequence length="1037" mass="111236">MIRYFVLHPVAANILMLAAVILGLSVLTGIERESFPEFTPSRVTVTVLYPGASAIDVDEQVCAELDASLNGLSQLDDIECESTEGRATLTLTMVEDGDISQFFNDALSDVQAIQGLPADAEEPTVAIAGQEEQILLLAISGIDGQGGLLRYADELAVRLSALPLVADAEVGGISQQEFRVALDQSALRRYGMSARDVIDAINARSFNQPLGTAQTDTLDVTLRYEGVRRSAVSIEDIVIRETSVGGFVRVSDVANVRLIDAQPELQSIIDGQTAATIRVLKTGPADAIDAFAQVQEIIDVEEERLPDPFEITIVNNETENIQDRIRVIATNTGVGLVLVLLVMSLVFSFKEAFWISATLPISFLGAFFIMNAMGITINMISLIAMLMAVGLIMDDSIVIADNIDKWRGRGSDKQAAYKGSAEVAPGVFSSFLTTACVFTPLMFLSGELGSILEVVPIVLLVVLAVSLVEAFLVLPNHLSHVHANREKQNRRFVPRMIEALVEKAVLPITRFCVEWRYATLGLTFGVLIASVGLITSGTIKVVGFPTTEGDTIEARIALTAGSPLERTEMTVARILDGIEAVDAELSPLTDGSQPLVERVLVRYATNSDVRSNGPHTATVTVDLLESAQRNVTADEVAALWEHKTGPLADIAQSSFIQTSGTPGGSDLDVQLSSRDLTQLELATADLYARLIARPDVTGAYNDFSGGQAQIELNLNDFGAAAGLTPQNLTGQLRAAFSGSETDEFSQGFSDIAVRVEIADTVPTIAELEQFPIVLPSGGSTPLAQVADILSVEGYTQITRQNGEAIARIIGQIDRGATTSTAISNVVLTEYAPVIMELYPDVSVGIGGATEAQQETQSSIVTALLVGLIGVYLILAYQFHSYTMPFVVMLSIPFAIIGVVLGHMVVGIDLAMPSFVGFASLAGIVVNNAILFLTFFEMESEDSAAKGAIEAVRHRFRPVLLSFSTTFVGLLPIIFETSPQAQTMVPLVTAVAFGLLSSTFLTIFVLPSALTIYFDWANLQKWRDSRAYADEPEATPAE</sequence>
<keyword evidence="1" id="KW-1133">Transmembrane helix</keyword>
<dbReference type="Proteomes" id="UP000186336">
    <property type="component" value="Chromosome"/>
</dbReference>
<dbReference type="PRINTS" id="PR00702">
    <property type="entry name" value="ACRIFLAVINRP"/>
</dbReference>